<name>A0A0U1KUN0_9FIRM</name>
<dbReference type="InterPro" id="IPR029063">
    <property type="entry name" value="SAM-dependent_MTases_sf"/>
</dbReference>
<dbReference type="SUPFAM" id="SSF53335">
    <property type="entry name" value="S-adenosyl-L-methionine-dependent methyltransferases"/>
    <property type="match status" value="1"/>
</dbReference>
<evidence type="ECO:0000313" key="3">
    <source>
        <dbReference type="Proteomes" id="UP000049855"/>
    </source>
</evidence>
<dbReference type="Pfam" id="PF08241">
    <property type="entry name" value="Methyltransf_11"/>
    <property type="match status" value="1"/>
</dbReference>
<dbReference type="Proteomes" id="UP000049855">
    <property type="component" value="Unassembled WGS sequence"/>
</dbReference>
<dbReference type="AlphaFoldDB" id="A0A0U1KUN0"/>
<sequence length="318" mass="35935">MNCSKVIDLKDFESSHLRPLLEQFAAVEMQRFGIKDPKVIPDSKHWECAMAIRAFEEFGLIKERNTFAGIGAGTELTTFFLASRGCITFPCDRYMENTPWSDVSPIGMMLEPQWYSELTFPRGHVIPVNTDARKLRLPSSFFDGIYSSGSIEHFGSLDAVTAATLEIARVLKPGGLASISTEFRLEGPEDRPWFDNNCILFTPQLIDDYIIKPSGLKLVGELETTPSDETFYTRRRLIDFLGAARSIQSLADKEAAYPNLVLYHEGFLFCSIHLLLKKPYDWAVTLPTGFDCFDKEIARNNEDAHYALTRTFIKSPCS</sequence>
<feature type="domain" description="Methyltransferase type 11" evidence="1">
    <location>
        <begin position="127"/>
        <end position="177"/>
    </location>
</feature>
<proteinExistence type="predicted"/>
<dbReference type="InterPro" id="IPR013216">
    <property type="entry name" value="Methyltransf_11"/>
</dbReference>
<evidence type="ECO:0000259" key="1">
    <source>
        <dbReference type="Pfam" id="PF08241"/>
    </source>
</evidence>
<dbReference type="RefSeq" id="WP_021169824.1">
    <property type="nucleotide sequence ID" value="NZ_CTRP01000003.1"/>
</dbReference>
<organism evidence="2 3">
    <name type="scientific">Sporomusa ovata</name>
    <dbReference type="NCBI Taxonomy" id="2378"/>
    <lineage>
        <taxon>Bacteria</taxon>
        <taxon>Bacillati</taxon>
        <taxon>Bacillota</taxon>
        <taxon>Negativicutes</taxon>
        <taxon>Selenomonadales</taxon>
        <taxon>Sporomusaceae</taxon>
        <taxon>Sporomusa</taxon>
    </lineage>
</organism>
<keyword evidence="3" id="KW-1185">Reference proteome</keyword>
<evidence type="ECO:0000313" key="2">
    <source>
        <dbReference type="EMBL" id="CQR71118.1"/>
    </source>
</evidence>
<dbReference type="GO" id="GO:0008757">
    <property type="term" value="F:S-adenosylmethionine-dependent methyltransferase activity"/>
    <property type="evidence" value="ECO:0007669"/>
    <property type="project" value="InterPro"/>
</dbReference>
<accession>A0A0U1KUN0</accession>
<dbReference type="Gene3D" id="3.40.50.150">
    <property type="entry name" value="Vaccinia Virus protein VP39"/>
    <property type="match status" value="1"/>
</dbReference>
<reference evidence="3" key="1">
    <citation type="submission" date="2015-03" db="EMBL/GenBank/DDBJ databases">
        <authorList>
            <person name="Nijsse Bart"/>
        </authorList>
    </citation>
    <scope>NUCLEOTIDE SEQUENCE [LARGE SCALE GENOMIC DNA]</scope>
</reference>
<gene>
    <name evidence="2" type="ORF">SpAn4DRAFT_2096</name>
</gene>
<protein>
    <recommendedName>
        <fullName evidence="1">Methyltransferase type 11 domain-containing protein</fullName>
    </recommendedName>
</protein>
<dbReference type="EMBL" id="CTRP01000003">
    <property type="protein sequence ID" value="CQR71118.1"/>
    <property type="molecule type" value="Genomic_DNA"/>
</dbReference>